<keyword evidence="1" id="KW-0812">Transmembrane</keyword>
<dbReference type="InterPro" id="IPR050583">
    <property type="entry name" value="Mycobacterial_A85_antigen"/>
</dbReference>
<dbReference type="SUPFAM" id="SSF53474">
    <property type="entry name" value="alpha/beta-Hydrolases"/>
    <property type="match status" value="1"/>
</dbReference>
<reference evidence="2 3" key="1">
    <citation type="journal article" date="2015" name="Stand. Genomic Sci.">
        <title>Genomic Encyclopedia of Bacterial and Archaeal Type Strains, Phase III: the genomes of soil and plant-associated and newly described type strains.</title>
        <authorList>
            <person name="Whitman W.B."/>
            <person name="Woyke T."/>
            <person name="Klenk H.P."/>
            <person name="Zhou Y."/>
            <person name="Lilburn T.G."/>
            <person name="Beck B.J."/>
            <person name="De Vos P."/>
            <person name="Vandamme P."/>
            <person name="Eisen J.A."/>
            <person name="Garrity G."/>
            <person name="Hugenholtz P."/>
            <person name="Kyrpides N.C."/>
        </authorList>
    </citation>
    <scope>NUCLEOTIDE SEQUENCE [LARGE SCALE GENOMIC DNA]</scope>
    <source>
        <strain evidence="2 3">VKM Ac-2541</strain>
    </source>
</reference>
<dbReference type="Pfam" id="PF00756">
    <property type="entry name" value="Esterase"/>
    <property type="match status" value="1"/>
</dbReference>
<evidence type="ECO:0000256" key="1">
    <source>
        <dbReference type="SAM" id="Phobius"/>
    </source>
</evidence>
<accession>A0A4R2IRJ9</accession>
<dbReference type="AlphaFoldDB" id="A0A4R2IRJ9"/>
<feature type="transmembrane region" description="Helical" evidence="1">
    <location>
        <begin position="170"/>
        <end position="189"/>
    </location>
</feature>
<keyword evidence="3" id="KW-1185">Reference proteome</keyword>
<sequence length="298" mass="31834">MLSRRTLVRTGVAASVAGVAAVAGLESGVIPGRARVHDVLGLTGPDGVVPDVPAGPVESGSFESFGRRTAVGYSVIYPHGYSDTAALPVVLVLHGRGGDHTSAVNDLGIDRYLTAAVQAGTAPFALATVDGGRDTYWHRRADGHDPGYMLNQELLPLLADRGLRTQRYGVLGWSMGGYGALLFAALDYWQRMVRPERKAVAVGALSPALWRRFEDSAPGAFDGVEDFELSSVFGRRSGFRDVAVRIDCGRDDPFAEAAGELRTELRAQGGTQLGAHTPGYWRRMLPDQLRFLGAKLSA</sequence>
<gene>
    <name evidence="2" type="ORF">EV646_10638</name>
</gene>
<evidence type="ECO:0000313" key="3">
    <source>
        <dbReference type="Proteomes" id="UP000295573"/>
    </source>
</evidence>
<keyword evidence="1" id="KW-1133">Transmembrane helix</keyword>
<dbReference type="OrthoDB" id="3210113at2"/>
<evidence type="ECO:0000313" key="2">
    <source>
        <dbReference type="EMBL" id="TCO46799.1"/>
    </source>
</evidence>
<dbReference type="EMBL" id="SLWR01000006">
    <property type="protein sequence ID" value="TCO46799.1"/>
    <property type="molecule type" value="Genomic_DNA"/>
</dbReference>
<dbReference type="PANTHER" id="PTHR48098:SF1">
    <property type="entry name" value="DIACYLGLYCEROL ACYLTRANSFERASE_MYCOLYLTRANSFERASE AG85A"/>
    <property type="match status" value="1"/>
</dbReference>
<dbReference type="Gene3D" id="3.40.50.1820">
    <property type="entry name" value="alpha/beta hydrolase"/>
    <property type="match status" value="1"/>
</dbReference>
<organism evidence="2 3">
    <name type="scientific">Kribbella antiqua</name>
    <dbReference type="NCBI Taxonomy" id="2512217"/>
    <lineage>
        <taxon>Bacteria</taxon>
        <taxon>Bacillati</taxon>
        <taxon>Actinomycetota</taxon>
        <taxon>Actinomycetes</taxon>
        <taxon>Propionibacteriales</taxon>
        <taxon>Kribbellaceae</taxon>
        <taxon>Kribbella</taxon>
    </lineage>
</organism>
<dbReference type="PANTHER" id="PTHR48098">
    <property type="entry name" value="ENTEROCHELIN ESTERASE-RELATED"/>
    <property type="match status" value="1"/>
</dbReference>
<dbReference type="InterPro" id="IPR029058">
    <property type="entry name" value="AB_hydrolase_fold"/>
</dbReference>
<keyword evidence="1" id="KW-0472">Membrane</keyword>
<dbReference type="RefSeq" id="WP_132149950.1">
    <property type="nucleotide sequence ID" value="NZ_SLWR01000006.1"/>
</dbReference>
<name>A0A4R2IRJ9_9ACTN</name>
<dbReference type="Proteomes" id="UP000295573">
    <property type="component" value="Unassembled WGS sequence"/>
</dbReference>
<protein>
    <submittedName>
        <fullName evidence="2">Enterochelin esterase-like enzyme</fullName>
    </submittedName>
</protein>
<dbReference type="InterPro" id="IPR000801">
    <property type="entry name" value="Esterase-like"/>
</dbReference>
<proteinExistence type="predicted"/>
<dbReference type="GO" id="GO:0016747">
    <property type="term" value="F:acyltransferase activity, transferring groups other than amino-acyl groups"/>
    <property type="evidence" value="ECO:0007669"/>
    <property type="project" value="TreeGrafter"/>
</dbReference>
<comment type="caution">
    <text evidence="2">The sequence shown here is derived from an EMBL/GenBank/DDBJ whole genome shotgun (WGS) entry which is preliminary data.</text>
</comment>